<protein>
    <submittedName>
        <fullName evidence="2">Uncharacterized protein</fullName>
    </submittedName>
</protein>
<dbReference type="RefSeq" id="WP_172399420.1">
    <property type="nucleotide sequence ID" value="NZ_LT671858.1"/>
</dbReference>
<reference evidence="2 3" key="1">
    <citation type="submission" date="2016-04" db="EMBL/GenBank/DDBJ databases">
        <authorList>
            <person name="Evans L.H."/>
            <person name="Alamgir A."/>
            <person name="Owens N."/>
            <person name="Weber N.D."/>
            <person name="Virtaneva K."/>
            <person name="Barbian K."/>
            <person name="Babar A."/>
            <person name="Rosenke K."/>
        </authorList>
    </citation>
    <scope>NUCLEOTIDE SEQUENCE [LARGE SCALE GENOMIC DNA]</scope>
    <source>
        <strain evidence="3">S5(T) (JCM 30642 \VKM B-2941)</strain>
    </source>
</reference>
<name>A0A1N5V370_9ARCH</name>
<gene>
    <name evidence="2" type="ORF">CSP5_1216</name>
</gene>
<sequence>MNIILFSPLLPERKLPGIPWDDEPEPDIPFIPEDPGDVPKDPDEEPDEENNNRIGVAR</sequence>
<dbReference type="EMBL" id="LT671858">
    <property type="protein sequence ID" value="SIM67552.1"/>
    <property type="molecule type" value="Genomic_DNA"/>
</dbReference>
<proteinExistence type="predicted"/>
<accession>A0A1N5V370</accession>
<evidence type="ECO:0000313" key="3">
    <source>
        <dbReference type="Proteomes" id="UP000195607"/>
    </source>
</evidence>
<feature type="region of interest" description="Disordered" evidence="1">
    <location>
        <begin position="13"/>
        <end position="58"/>
    </location>
</feature>
<evidence type="ECO:0000313" key="2">
    <source>
        <dbReference type="EMBL" id="SIM67552.1"/>
    </source>
</evidence>
<dbReference type="Proteomes" id="UP000195607">
    <property type="component" value="Chromosome I"/>
</dbReference>
<dbReference type="AlphaFoldDB" id="A0A1N5V370"/>
<organism evidence="2 3">
    <name type="scientific">Cuniculiplasma divulgatum</name>
    <dbReference type="NCBI Taxonomy" id="1673428"/>
    <lineage>
        <taxon>Archaea</taxon>
        <taxon>Methanobacteriati</taxon>
        <taxon>Thermoplasmatota</taxon>
        <taxon>Thermoplasmata</taxon>
        <taxon>Thermoplasmatales</taxon>
        <taxon>Cuniculiplasmataceae</taxon>
        <taxon>Cuniculiplasma</taxon>
    </lineage>
</organism>
<dbReference type="GeneID" id="55589080"/>
<evidence type="ECO:0000256" key="1">
    <source>
        <dbReference type="SAM" id="MobiDB-lite"/>
    </source>
</evidence>